<reference evidence="3" key="1">
    <citation type="submission" date="2023-01" db="EMBL/GenBank/DDBJ databases">
        <title>Human gut microbiome strain richness.</title>
        <authorList>
            <person name="Chen-Liaw A."/>
        </authorList>
    </citation>
    <scope>NUCLEOTIDE SEQUENCE</scope>
    <source>
        <strain evidence="3">B1_m1001713B170214d0_201011</strain>
    </source>
</reference>
<dbReference type="AlphaFoldDB" id="A0AAW6B1K9"/>
<dbReference type="RefSeq" id="WP_195303798.1">
    <property type="nucleotide sequence ID" value="NZ_BAABZD010000008.1"/>
</dbReference>
<dbReference type="PANTHER" id="PTHR45138:SF9">
    <property type="entry name" value="DIGUANYLATE CYCLASE DGCM-RELATED"/>
    <property type="match status" value="1"/>
</dbReference>
<evidence type="ECO:0000313" key="3">
    <source>
        <dbReference type="EMBL" id="MDB2003010.1"/>
    </source>
</evidence>
<dbReference type="Proteomes" id="UP001300871">
    <property type="component" value="Unassembled WGS sequence"/>
</dbReference>
<comment type="caution">
    <text evidence="3">The sequence shown here is derived from an EMBL/GenBank/DDBJ whole genome shotgun (WGS) entry which is preliminary data.</text>
</comment>
<keyword evidence="1" id="KW-0812">Transmembrane</keyword>
<name>A0AAW6B1K9_CLOSY</name>
<dbReference type="SMART" id="SM00267">
    <property type="entry name" value="GGDEF"/>
    <property type="match status" value="1"/>
</dbReference>
<keyword evidence="3" id="KW-0548">Nucleotidyltransferase</keyword>
<dbReference type="PROSITE" id="PS50887">
    <property type="entry name" value="GGDEF"/>
    <property type="match status" value="1"/>
</dbReference>
<dbReference type="GO" id="GO:0043709">
    <property type="term" value="P:cell adhesion involved in single-species biofilm formation"/>
    <property type="evidence" value="ECO:0007669"/>
    <property type="project" value="TreeGrafter"/>
</dbReference>
<dbReference type="PANTHER" id="PTHR45138">
    <property type="entry name" value="REGULATORY COMPONENTS OF SENSORY TRANSDUCTION SYSTEM"/>
    <property type="match status" value="1"/>
</dbReference>
<dbReference type="InterPro" id="IPR029787">
    <property type="entry name" value="Nucleotide_cyclase"/>
</dbReference>
<keyword evidence="1" id="KW-1133">Transmembrane helix</keyword>
<dbReference type="NCBIfam" id="TIGR00254">
    <property type="entry name" value="GGDEF"/>
    <property type="match status" value="1"/>
</dbReference>
<dbReference type="InterPro" id="IPR000160">
    <property type="entry name" value="GGDEF_dom"/>
</dbReference>
<dbReference type="EMBL" id="JAQLGM010000114">
    <property type="protein sequence ID" value="MDB2003010.1"/>
    <property type="molecule type" value="Genomic_DNA"/>
</dbReference>
<dbReference type="Gene3D" id="3.30.70.270">
    <property type="match status" value="1"/>
</dbReference>
<dbReference type="GO" id="GO:0005886">
    <property type="term" value="C:plasma membrane"/>
    <property type="evidence" value="ECO:0007669"/>
    <property type="project" value="TreeGrafter"/>
</dbReference>
<accession>A0AAW6B1K9</accession>
<dbReference type="Gene3D" id="3.30.450.20">
    <property type="entry name" value="PAS domain"/>
    <property type="match status" value="1"/>
</dbReference>
<sequence>MGRKIRSRNIAFRLTVVFVCFAAFQSSLLAGIMVGSGVLKRAEQNEYRIFSEKVNGRKNNLENEMNNIWTNFDYDEERISRYFEETDTGNLAGKEDEVLEELAPIILDSLYHTKTTGAFLILPGQDGTENSLASLYFRNNNPDKAGQNNENLYMLAGPWNVADKLKIATTANWSYRLELSSSNRDFYTKPYEAANEYGRSAWLGYWSTPFKVNPQDEDVITYSVPVFDGKGNVAAIFGVEISVNYLYRFLPARDLQNTDSYGYVIATGSMEKGLKLSITYGAVQRRMLEAGEMMELESVDEEDGIYRLLNHNSSHDIYVSASRMGMYYHNTPFEGEEWYLMGLMEKPVLLHFPQKIERLLVFALLATTGIGLIIALFVSVWFTRHAKLMELSGLPLGVFELRPHSGKVFMTSRIPSLLNLTWEQERIFTRDKMKFTEFLKEFENLRDGGDDTFRLESEDGSKWIKITKKIMDGTVRCVVEDVTDEVLQTKALQVERDRDGLTGVGNRLAFEKKMECLRDNFGSGNRPGFVMCDLNNLKCVNDEFGHDKGDEYIRAAADAIRTAFPGEAVYRIGGDEFAVYLENKDAETAVEGIARIKTAMEEYSRTQEFHAAIASGYAFYTPGRDLEVKDIMTRADAYMYRHKRRMKR</sequence>
<organism evidence="3 4">
    <name type="scientific">Clostridium symbiosum</name>
    <name type="common">Bacteroides symbiosus</name>
    <dbReference type="NCBI Taxonomy" id="1512"/>
    <lineage>
        <taxon>Bacteria</taxon>
        <taxon>Bacillati</taxon>
        <taxon>Bacillota</taxon>
        <taxon>Clostridia</taxon>
        <taxon>Lachnospirales</taxon>
        <taxon>Lachnospiraceae</taxon>
        <taxon>Otoolea</taxon>
    </lineage>
</organism>
<keyword evidence="1" id="KW-0472">Membrane</keyword>
<gene>
    <name evidence="3" type="ORF">PM006_22640</name>
</gene>
<dbReference type="GO" id="GO:0052621">
    <property type="term" value="F:diguanylate cyclase activity"/>
    <property type="evidence" value="ECO:0007669"/>
    <property type="project" value="UniProtKB-EC"/>
</dbReference>
<dbReference type="GO" id="GO:1902201">
    <property type="term" value="P:negative regulation of bacterial-type flagellum-dependent cell motility"/>
    <property type="evidence" value="ECO:0007669"/>
    <property type="project" value="TreeGrafter"/>
</dbReference>
<protein>
    <submittedName>
        <fullName evidence="3">Diguanylate cyclase</fullName>
        <ecNumber evidence="3">2.7.7.65</ecNumber>
    </submittedName>
</protein>
<dbReference type="EC" id="2.7.7.65" evidence="3"/>
<proteinExistence type="predicted"/>
<dbReference type="SUPFAM" id="SSF55073">
    <property type="entry name" value="Nucleotide cyclase"/>
    <property type="match status" value="1"/>
</dbReference>
<dbReference type="Pfam" id="PF00990">
    <property type="entry name" value="GGDEF"/>
    <property type="match status" value="1"/>
</dbReference>
<evidence type="ECO:0000259" key="2">
    <source>
        <dbReference type="PROSITE" id="PS50887"/>
    </source>
</evidence>
<dbReference type="InterPro" id="IPR050469">
    <property type="entry name" value="Diguanylate_Cyclase"/>
</dbReference>
<feature type="domain" description="GGDEF" evidence="2">
    <location>
        <begin position="525"/>
        <end position="648"/>
    </location>
</feature>
<keyword evidence="3" id="KW-0808">Transferase</keyword>
<dbReference type="InterPro" id="IPR043128">
    <property type="entry name" value="Rev_trsase/Diguanyl_cyclase"/>
</dbReference>
<dbReference type="CDD" id="cd01949">
    <property type="entry name" value="GGDEF"/>
    <property type="match status" value="1"/>
</dbReference>
<feature type="transmembrane region" description="Helical" evidence="1">
    <location>
        <begin position="359"/>
        <end position="382"/>
    </location>
</feature>
<evidence type="ECO:0000256" key="1">
    <source>
        <dbReference type="SAM" id="Phobius"/>
    </source>
</evidence>
<evidence type="ECO:0000313" key="4">
    <source>
        <dbReference type="Proteomes" id="UP001300871"/>
    </source>
</evidence>